<evidence type="ECO:0000259" key="1">
    <source>
        <dbReference type="Pfam" id="PF01370"/>
    </source>
</evidence>
<accession>M8E7I2</accession>
<name>M8E7I2_9BACL</name>
<gene>
    <name evidence="2" type="ORF">I532_17743</name>
</gene>
<evidence type="ECO:0000313" key="3">
    <source>
        <dbReference type="Proteomes" id="UP000012081"/>
    </source>
</evidence>
<dbReference type="STRING" id="1300222.I532_17743"/>
<dbReference type="PANTHER" id="PTHR43245">
    <property type="entry name" value="BIFUNCTIONAL POLYMYXIN RESISTANCE PROTEIN ARNA"/>
    <property type="match status" value="1"/>
</dbReference>
<keyword evidence="3" id="KW-1185">Reference proteome</keyword>
<organism evidence="2 3">
    <name type="scientific">Brevibacillus borstelensis AK1</name>
    <dbReference type="NCBI Taxonomy" id="1300222"/>
    <lineage>
        <taxon>Bacteria</taxon>
        <taxon>Bacillati</taxon>
        <taxon>Bacillota</taxon>
        <taxon>Bacilli</taxon>
        <taxon>Bacillales</taxon>
        <taxon>Paenibacillaceae</taxon>
        <taxon>Brevibacillus</taxon>
    </lineage>
</organism>
<dbReference type="RefSeq" id="WP_003389880.1">
    <property type="nucleotide sequence ID" value="NZ_APBN01000008.1"/>
</dbReference>
<dbReference type="Proteomes" id="UP000012081">
    <property type="component" value="Unassembled WGS sequence"/>
</dbReference>
<dbReference type="SUPFAM" id="SSF51735">
    <property type="entry name" value="NAD(P)-binding Rossmann-fold domains"/>
    <property type="match status" value="1"/>
</dbReference>
<dbReference type="InterPro" id="IPR050177">
    <property type="entry name" value="Lipid_A_modif_metabolic_enz"/>
</dbReference>
<comment type="caution">
    <text evidence="2">The sequence shown here is derived from an EMBL/GenBank/DDBJ whole genome shotgun (WGS) entry which is preliminary data.</text>
</comment>
<protein>
    <submittedName>
        <fullName evidence="2">NAD-dependent epimerase/dehydratase</fullName>
    </submittedName>
</protein>
<dbReference type="PATRIC" id="fig|1300222.3.peg.3717"/>
<dbReference type="EMBL" id="APBN01000008">
    <property type="protein sequence ID" value="EMT51420.1"/>
    <property type="molecule type" value="Genomic_DNA"/>
</dbReference>
<sequence length="340" mass="37907">MKVLVLGGTRFIGPHVVRQLVSAGHEVAVFNRGVLRADGGVPDGVRRILGDRAQLQSYRQQFAEYQADVVIDMFPYTESDATSIMNVFDGIADRVVAISSCDVYRAFQILNRIEEGPVERGLLTEESPLGEKRYPFRGMREDRQDYDKVLVERVVMSSPSLPGTVLRLPMVYGPGDYQNRMYPYLKPMLDGRRYILLEEGLDNWRWTRGYVEDVAAAIVLAAEDDRAKGEIFNVGESDSYSLRDWIMGIAAQVGWQGSIVTAAPDMLPPSMQLGIETSQHIEIDTGKIRRLLGFSEKVSRAEAFARTIAWESSHPPAAGGPDSRLYAIEDEIFTALGKLA</sequence>
<reference evidence="2 3" key="1">
    <citation type="submission" date="2013-03" db="EMBL/GenBank/DDBJ databases">
        <title>Assembly of a new bacterial strain Brevibacillus borstelensis AK1.</title>
        <authorList>
            <person name="Rajan I."/>
            <person name="PoliReddy D."/>
            <person name="Sugumar T."/>
            <person name="Rathinam K."/>
            <person name="Alqarawi S."/>
            <person name="Khalil A.B."/>
            <person name="Sivakumar N."/>
        </authorList>
    </citation>
    <scope>NUCLEOTIDE SEQUENCE [LARGE SCALE GENOMIC DNA]</scope>
    <source>
        <strain evidence="2 3">AK1</strain>
    </source>
</reference>
<dbReference type="OrthoDB" id="9776016at2"/>
<dbReference type="InterPro" id="IPR001509">
    <property type="entry name" value="Epimerase_deHydtase"/>
</dbReference>
<dbReference type="Gene3D" id="3.40.50.720">
    <property type="entry name" value="NAD(P)-binding Rossmann-like Domain"/>
    <property type="match status" value="1"/>
</dbReference>
<dbReference type="InterPro" id="IPR036291">
    <property type="entry name" value="NAD(P)-bd_dom_sf"/>
</dbReference>
<dbReference type="AlphaFoldDB" id="M8E7I2"/>
<dbReference type="Pfam" id="PF01370">
    <property type="entry name" value="Epimerase"/>
    <property type="match status" value="1"/>
</dbReference>
<evidence type="ECO:0000313" key="2">
    <source>
        <dbReference type="EMBL" id="EMT51420.1"/>
    </source>
</evidence>
<proteinExistence type="predicted"/>
<feature type="domain" description="NAD-dependent epimerase/dehydratase" evidence="1">
    <location>
        <begin position="3"/>
        <end position="235"/>
    </location>
</feature>